<dbReference type="RefSeq" id="XP_011498093.1">
    <property type="nucleotide sequence ID" value="XM_011499791.1"/>
</dbReference>
<feature type="compositionally biased region" description="Polar residues" evidence="9">
    <location>
        <begin position="121"/>
        <end position="134"/>
    </location>
</feature>
<reference evidence="11" key="1">
    <citation type="submission" date="2025-08" db="UniProtKB">
        <authorList>
            <consortium name="RefSeq"/>
        </authorList>
    </citation>
    <scope>IDENTIFICATION</scope>
</reference>
<dbReference type="GO" id="GO:0005744">
    <property type="term" value="C:TIM23 mitochondrial import inner membrane translocase complex"/>
    <property type="evidence" value="ECO:0007669"/>
    <property type="project" value="InterPro"/>
</dbReference>
<feature type="region of interest" description="Disordered" evidence="9">
    <location>
        <begin position="111"/>
        <end position="134"/>
    </location>
</feature>
<evidence type="ECO:0000313" key="10">
    <source>
        <dbReference type="Proteomes" id="UP000695007"/>
    </source>
</evidence>
<keyword evidence="5" id="KW-0653">Protein transport</keyword>
<keyword evidence="4" id="KW-0999">Mitochondrion inner membrane</keyword>
<evidence type="ECO:0000256" key="3">
    <source>
        <dbReference type="ARBA" id="ARBA00022448"/>
    </source>
</evidence>
<dbReference type="GO" id="GO:0030150">
    <property type="term" value="P:protein import into mitochondrial matrix"/>
    <property type="evidence" value="ECO:0007669"/>
    <property type="project" value="InterPro"/>
</dbReference>
<evidence type="ECO:0000256" key="7">
    <source>
        <dbReference type="ARBA" id="ARBA00023128"/>
    </source>
</evidence>
<proteinExistence type="inferred from homology"/>
<dbReference type="CTD" id="41937"/>
<dbReference type="InterPro" id="IPR036869">
    <property type="entry name" value="J_dom_sf"/>
</dbReference>
<comment type="subcellular location">
    <subcellularLocation>
        <location evidence="1">Mitochondrion inner membrane</location>
        <topology evidence="1">Peripheral membrane protein</topology>
        <orientation evidence="1">Matrix side</orientation>
    </subcellularLocation>
</comment>
<keyword evidence="6" id="KW-0811">Translocation</keyword>
<comment type="similarity">
    <text evidence="2">Belongs to the TIM16/PAM16 family.</text>
</comment>
<keyword evidence="10" id="KW-1185">Reference proteome</keyword>
<name>A0AAJ6YHD3_9HYME</name>
<dbReference type="GeneID" id="105362358"/>
<evidence type="ECO:0000256" key="2">
    <source>
        <dbReference type="ARBA" id="ARBA00008817"/>
    </source>
</evidence>
<keyword evidence="8" id="KW-0472">Membrane</keyword>
<organism evidence="10 11">
    <name type="scientific">Ceratosolen solmsi marchali</name>
    <dbReference type="NCBI Taxonomy" id="326594"/>
    <lineage>
        <taxon>Eukaryota</taxon>
        <taxon>Metazoa</taxon>
        <taxon>Ecdysozoa</taxon>
        <taxon>Arthropoda</taxon>
        <taxon>Hexapoda</taxon>
        <taxon>Insecta</taxon>
        <taxon>Pterygota</taxon>
        <taxon>Neoptera</taxon>
        <taxon>Endopterygota</taxon>
        <taxon>Hymenoptera</taxon>
        <taxon>Apocrita</taxon>
        <taxon>Proctotrupomorpha</taxon>
        <taxon>Chalcidoidea</taxon>
        <taxon>Agaonidae</taxon>
        <taxon>Agaoninae</taxon>
        <taxon>Ceratosolen</taxon>
    </lineage>
</organism>
<accession>A0AAJ6YHD3</accession>
<keyword evidence="3" id="KW-0813">Transport</keyword>
<dbReference type="AlphaFoldDB" id="A0AAJ6YHD3"/>
<evidence type="ECO:0000256" key="8">
    <source>
        <dbReference type="ARBA" id="ARBA00023136"/>
    </source>
</evidence>
<dbReference type="Gene3D" id="1.10.287.110">
    <property type="entry name" value="DnaJ domain"/>
    <property type="match status" value="1"/>
</dbReference>
<evidence type="ECO:0000313" key="11">
    <source>
        <dbReference type="RefSeq" id="XP_011498093.1"/>
    </source>
</evidence>
<evidence type="ECO:0000256" key="1">
    <source>
        <dbReference type="ARBA" id="ARBA00004443"/>
    </source>
</evidence>
<dbReference type="InterPro" id="IPR005341">
    <property type="entry name" value="Tim16"/>
</dbReference>
<evidence type="ECO:0000256" key="6">
    <source>
        <dbReference type="ARBA" id="ARBA00023010"/>
    </source>
</evidence>
<dbReference type="FunFam" id="1.10.287.110:FF:000006">
    <property type="entry name" value="Import inner membrane translocase subunit TIM16"/>
    <property type="match status" value="1"/>
</dbReference>
<evidence type="ECO:0000256" key="5">
    <source>
        <dbReference type="ARBA" id="ARBA00022927"/>
    </source>
</evidence>
<sequence length="134" mass="15133">MSKYLVQIILLGSKIVGRAFARALQQEFAASQEAARRAGNNEQAGRRRVATNIRTGITLEEALQILNVQQIDESDVIQRNYKYLIEANDRSKGGSFYLQSKVVRAKERIDEELKNIKTKPPKSSNSRQTPNSQL</sequence>
<evidence type="ECO:0000256" key="4">
    <source>
        <dbReference type="ARBA" id="ARBA00022792"/>
    </source>
</evidence>
<keyword evidence="7" id="KW-0496">Mitochondrion</keyword>
<dbReference type="KEGG" id="csol:105362358"/>
<dbReference type="PANTHER" id="PTHR12388:SF0">
    <property type="entry name" value="MITOCHONDRIAL IMPORT INNER MEMBRANE TRANSLOCASE SUBUNIT TIM16"/>
    <property type="match status" value="1"/>
</dbReference>
<evidence type="ECO:0000256" key="9">
    <source>
        <dbReference type="SAM" id="MobiDB-lite"/>
    </source>
</evidence>
<dbReference type="PANTHER" id="PTHR12388">
    <property type="entry name" value="MITOCHONDRIA ASSOCIATED GRANULOCYTE MACROPHAGE CSF SIGNALING MOLECULE"/>
    <property type="match status" value="1"/>
</dbReference>
<dbReference type="Proteomes" id="UP000695007">
    <property type="component" value="Unplaced"/>
</dbReference>
<dbReference type="Pfam" id="PF03656">
    <property type="entry name" value="Pam16"/>
    <property type="match status" value="1"/>
</dbReference>
<protein>
    <submittedName>
        <fullName evidence="11">Mitochondrial import inner membrane translocase subunit Tim16</fullName>
    </submittedName>
</protein>
<gene>
    <name evidence="11" type="primary">LOC105362358</name>
</gene>